<comment type="caution">
    <text evidence="2">The sequence shown here is derived from an EMBL/GenBank/DDBJ whole genome shotgun (WGS) entry which is preliminary data.</text>
</comment>
<protein>
    <submittedName>
        <fullName evidence="2">Uncharacterized protein</fullName>
    </submittedName>
</protein>
<accession>A0A9P6B4G3</accession>
<dbReference type="Proteomes" id="UP000886523">
    <property type="component" value="Unassembled WGS sequence"/>
</dbReference>
<evidence type="ECO:0000313" key="2">
    <source>
        <dbReference type="EMBL" id="KAF9517217.1"/>
    </source>
</evidence>
<sequence>MYNIWNSLSFVTHLDHANGVRADRTISSEAQRLSKKGKHEVQEKVDKDVHNCLCSSHPPLVHTLSSDFHTSDFEIMRLVVSVRPLPSSSRSSNSPQGDDAMVRNNFAHMQSWGANTVASTSSPLPPWSSPPAPSPPSNAPEDDDDFGPESNDELLDYLFSLFDPMTKVEVLTQFENWGAPWHASLSSMTLH</sequence>
<name>A0A9P6B4G3_9AGAM</name>
<keyword evidence="3" id="KW-1185">Reference proteome</keyword>
<evidence type="ECO:0000313" key="3">
    <source>
        <dbReference type="Proteomes" id="UP000886523"/>
    </source>
</evidence>
<reference evidence="2" key="1">
    <citation type="journal article" date="2020" name="Nat. Commun.">
        <title>Large-scale genome sequencing of mycorrhizal fungi provides insights into the early evolution of symbiotic traits.</title>
        <authorList>
            <person name="Miyauchi S."/>
            <person name="Kiss E."/>
            <person name="Kuo A."/>
            <person name="Drula E."/>
            <person name="Kohler A."/>
            <person name="Sanchez-Garcia M."/>
            <person name="Morin E."/>
            <person name="Andreopoulos B."/>
            <person name="Barry K.W."/>
            <person name="Bonito G."/>
            <person name="Buee M."/>
            <person name="Carver A."/>
            <person name="Chen C."/>
            <person name="Cichocki N."/>
            <person name="Clum A."/>
            <person name="Culley D."/>
            <person name="Crous P.W."/>
            <person name="Fauchery L."/>
            <person name="Girlanda M."/>
            <person name="Hayes R.D."/>
            <person name="Keri Z."/>
            <person name="LaButti K."/>
            <person name="Lipzen A."/>
            <person name="Lombard V."/>
            <person name="Magnuson J."/>
            <person name="Maillard F."/>
            <person name="Murat C."/>
            <person name="Nolan M."/>
            <person name="Ohm R.A."/>
            <person name="Pangilinan J."/>
            <person name="Pereira M.F."/>
            <person name="Perotto S."/>
            <person name="Peter M."/>
            <person name="Pfister S."/>
            <person name="Riley R."/>
            <person name="Sitrit Y."/>
            <person name="Stielow J.B."/>
            <person name="Szollosi G."/>
            <person name="Zifcakova L."/>
            <person name="Stursova M."/>
            <person name="Spatafora J.W."/>
            <person name="Tedersoo L."/>
            <person name="Vaario L.M."/>
            <person name="Yamada A."/>
            <person name="Yan M."/>
            <person name="Wang P."/>
            <person name="Xu J."/>
            <person name="Bruns T."/>
            <person name="Baldrian P."/>
            <person name="Vilgalys R."/>
            <person name="Dunand C."/>
            <person name="Henrissat B."/>
            <person name="Grigoriev I.V."/>
            <person name="Hibbett D."/>
            <person name="Nagy L.G."/>
            <person name="Martin F.M."/>
        </authorList>
    </citation>
    <scope>NUCLEOTIDE SEQUENCE</scope>
    <source>
        <strain evidence="2">UP504</strain>
    </source>
</reference>
<gene>
    <name evidence="2" type="ORF">BS47DRAFT_1339957</name>
</gene>
<dbReference type="EMBL" id="MU128933">
    <property type="protein sequence ID" value="KAF9517217.1"/>
    <property type="molecule type" value="Genomic_DNA"/>
</dbReference>
<feature type="compositionally biased region" description="Pro residues" evidence="1">
    <location>
        <begin position="123"/>
        <end position="138"/>
    </location>
</feature>
<proteinExistence type="predicted"/>
<evidence type="ECO:0000256" key="1">
    <source>
        <dbReference type="SAM" id="MobiDB-lite"/>
    </source>
</evidence>
<organism evidence="2 3">
    <name type="scientific">Hydnum rufescens UP504</name>
    <dbReference type="NCBI Taxonomy" id="1448309"/>
    <lineage>
        <taxon>Eukaryota</taxon>
        <taxon>Fungi</taxon>
        <taxon>Dikarya</taxon>
        <taxon>Basidiomycota</taxon>
        <taxon>Agaricomycotina</taxon>
        <taxon>Agaricomycetes</taxon>
        <taxon>Cantharellales</taxon>
        <taxon>Hydnaceae</taxon>
        <taxon>Hydnum</taxon>
    </lineage>
</organism>
<dbReference type="AlphaFoldDB" id="A0A9P6B4G3"/>
<feature type="compositionally biased region" description="Acidic residues" evidence="1">
    <location>
        <begin position="140"/>
        <end position="149"/>
    </location>
</feature>
<feature type="region of interest" description="Disordered" evidence="1">
    <location>
        <begin position="116"/>
        <end position="149"/>
    </location>
</feature>